<accession>A0A7Y9EUP8</accession>
<dbReference type="Proteomes" id="UP000552045">
    <property type="component" value="Unassembled WGS sequence"/>
</dbReference>
<evidence type="ECO:0000313" key="3">
    <source>
        <dbReference type="Proteomes" id="UP000552045"/>
    </source>
</evidence>
<proteinExistence type="predicted"/>
<evidence type="ECO:0000313" key="2">
    <source>
        <dbReference type="EMBL" id="NYD54312.1"/>
    </source>
</evidence>
<reference evidence="2 3" key="1">
    <citation type="submission" date="2020-07" db="EMBL/GenBank/DDBJ databases">
        <title>Sequencing the genomes of 1000 actinobacteria strains.</title>
        <authorList>
            <person name="Klenk H.-P."/>
        </authorList>
    </citation>
    <scope>NUCLEOTIDE SEQUENCE [LARGE SCALE GENOMIC DNA]</scope>
    <source>
        <strain evidence="2 3">DSM 22185</strain>
    </source>
</reference>
<dbReference type="EMBL" id="JACCBH010000001">
    <property type="protein sequence ID" value="NYD54312.1"/>
    <property type="molecule type" value="Genomic_DNA"/>
</dbReference>
<gene>
    <name evidence="2" type="ORF">BKA02_001367</name>
</gene>
<protein>
    <submittedName>
        <fullName evidence="2">Uncharacterized protein</fullName>
    </submittedName>
</protein>
<feature type="region of interest" description="Disordered" evidence="1">
    <location>
        <begin position="111"/>
        <end position="145"/>
    </location>
</feature>
<feature type="compositionally biased region" description="Basic and acidic residues" evidence="1">
    <location>
        <begin position="125"/>
        <end position="137"/>
    </location>
</feature>
<evidence type="ECO:0000256" key="1">
    <source>
        <dbReference type="SAM" id="MobiDB-lite"/>
    </source>
</evidence>
<comment type="caution">
    <text evidence="2">The sequence shown here is derived from an EMBL/GenBank/DDBJ whole genome shotgun (WGS) entry which is preliminary data.</text>
</comment>
<name>A0A7Y9EUP8_9MICO</name>
<organism evidence="2 3">
    <name type="scientific">Microbacterium pseudoresistens</name>
    <dbReference type="NCBI Taxonomy" id="640634"/>
    <lineage>
        <taxon>Bacteria</taxon>
        <taxon>Bacillati</taxon>
        <taxon>Actinomycetota</taxon>
        <taxon>Actinomycetes</taxon>
        <taxon>Micrococcales</taxon>
        <taxon>Microbacteriaceae</taxon>
        <taxon>Microbacterium</taxon>
    </lineage>
</organism>
<sequence>MSTEIGAVVAAAAEGIPHRREDGELVGWIHESGDDWVAVDVLGRVASAPVDWIAAEEALEQIGLRFLMDAWMLDGEGPDPLRVKIVEVSPSGEGRDGRIVVKIDDYGDIQRPPSQRFTLGWPLPERLRPPRDGDPDGHTLNLPAR</sequence>
<dbReference type="RefSeq" id="WP_179432528.1">
    <property type="nucleotide sequence ID" value="NZ_BAABLC010000001.1"/>
</dbReference>
<dbReference type="AlphaFoldDB" id="A0A7Y9EUP8"/>
<keyword evidence="3" id="KW-1185">Reference proteome</keyword>